<sequence>MHAQLQQAIIPLSTISNCGHSSTLNIAQKNTAIPLPLETNDGKDMVHFTSLPHPLRDQIYNVALINHEPIANHIHLDRYERATRDFDLHPAYALLNYQSLNSEYSARSTQNPLPPQRFPGI</sequence>
<keyword evidence="2" id="KW-1185">Reference proteome</keyword>
<accession>A0A8H6L9T8</accession>
<gene>
    <name evidence="1" type="ORF">HO173_001478</name>
</gene>
<proteinExistence type="predicted"/>
<protein>
    <submittedName>
        <fullName evidence="1">Uncharacterized protein</fullName>
    </submittedName>
</protein>
<dbReference type="Proteomes" id="UP000578531">
    <property type="component" value="Unassembled WGS sequence"/>
</dbReference>
<comment type="caution">
    <text evidence="1">The sequence shown here is derived from an EMBL/GenBank/DDBJ whole genome shotgun (WGS) entry which is preliminary data.</text>
</comment>
<dbReference type="EMBL" id="JACCJC010000003">
    <property type="protein sequence ID" value="KAF6240805.1"/>
    <property type="molecule type" value="Genomic_DNA"/>
</dbReference>
<evidence type="ECO:0000313" key="2">
    <source>
        <dbReference type="Proteomes" id="UP000578531"/>
    </source>
</evidence>
<reference evidence="1 2" key="1">
    <citation type="journal article" date="2020" name="Genomics">
        <title>Complete, high-quality genomes from long-read metagenomic sequencing of two wolf lichen thalli reveals enigmatic genome architecture.</title>
        <authorList>
            <person name="McKenzie S.K."/>
            <person name="Walston R.F."/>
            <person name="Allen J.L."/>
        </authorList>
    </citation>
    <scope>NUCLEOTIDE SEQUENCE [LARGE SCALE GENOMIC DNA]</scope>
    <source>
        <strain evidence="1">WasteWater2</strain>
    </source>
</reference>
<organism evidence="1 2">
    <name type="scientific">Letharia columbiana</name>
    <dbReference type="NCBI Taxonomy" id="112416"/>
    <lineage>
        <taxon>Eukaryota</taxon>
        <taxon>Fungi</taxon>
        <taxon>Dikarya</taxon>
        <taxon>Ascomycota</taxon>
        <taxon>Pezizomycotina</taxon>
        <taxon>Lecanoromycetes</taxon>
        <taxon>OSLEUM clade</taxon>
        <taxon>Lecanoromycetidae</taxon>
        <taxon>Lecanorales</taxon>
        <taxon>Lecanorineae</taxon>
        <taxon>Parmeliaceae</taxon>
        <taxon>Letharia</taxon>
    </lineage>
</organism>
<dbReference type="AlphaFoldDB" id="A0A8H6L9T8"/>
<name>A0A8H6L9T8_9LECA</name>
<dbReference type="RefSeq" id="XP_037170064.1">
    <property type="nucleotide sequence ID" value="XM_037303417.1"/>
</dbReference>
<evidence type="ECO:0000313" key="1">
    <source>
        <dbReference type="EMBL" id="KAF6240805.1"/>
    </source>
</evidence>
<dbReference type="GeneID" id="59283152"/>